<evidence type="ECO:0000256" key="1">
    <source>
        <dbReference type="SAM" id="Phobius"/>
    </source>
</evidence>
<feature type="transmembrane region" description="Helical" evidence="1">
    <location>
        <begin position="31"/>
        <end position="48"/>
    </location>
</feature>
<accession>A0A6M3LQL2</accession>
<organism evidence="2">
    <name type="scientific">viral metagenome</name>
    <dbReference type="NCBI Taxonomy" id="1070528"/>
    <lineage>
        <taxon>unclassified sequences</taxon>
        <taxon>metagenomes</taxon>
        <taxon>organismal metagenomes</taxon>
    </lineage>
</organism>
<sequence length="50" mass="5705">MRSAIIMGAYFIVLAIYKTSAVRLPALDNSVIAIFFTLSLIWDLVESWRK</sequence>
<keyword evidence="1" id="KW-1133">Transmembrane helix</keyword>
<dbReference type="AlphaFoldDB" id="A0A6M3LQL2"/>
<reference evidence="2" key="1">
    <citation type="submission" date="2020-03" db="EMBL/GenBank/DDBJ databases">
        <title>The deep terrestrial virosphere.</title>
        <authorList>
            <person name="Holmfeldt K."/>
            <person name="Nilsson E."/>
            <person name="Simone D."/>
            <person name="Lopez-Fernandez M."/>
            <person name="Wu X."/>
            <person name="de Brujin I."/>
            <person name="Lundin D."/>
            <person name="Andersson A."/>
            <person name="Bertilsson S."/>
            <person name="Dopson M."/>
        </authorList>
    </citation>
    <scope>NUCLEOTIDE SEQUENCE</scope>
    <source>
        <strain evidence="2">MM415B08568</strain>
    </source>
</reference>
<proteinExistence type="predicted"/>
<evidence type="ECO:0000313" key="2">
    <source>
        <dbReference type="EMBL" id="QJA96459.1"/>
    </source>
</evidence>
<gene>
    <name evidence="2" type="ORF">MM415B08568_0008</name>
</gene>
<dbReference type="EMBL" id="MT143402">
    <property type="protein sequence ID" value="QJA96459.1"/>
    <property type="molecule type" value="Genomic_DNA"/>
</dbReference>
<name>A0A6M3LQL2_9ZZZZ</name>
<keyword evidence="1" id="KW-0472">Membrane</keyword>
<keyword evidence="1" id="KW-0812">Transmembrane</keyword>
<protein>
    <submittedName>
        <fullName evidence="2">Uncharacterized protein</fullName>
    </submittedName>
</protein>